<dbReference type="Proteomes" id="UP000471026">
    <property type="component" value="Unassembled WGS sequence"/>
</dbReference>
<reference evidence="6 7" key="1">
    <citation type="submission" date="2019-11" db="EMBL/GenBank/DDBJ databases">
        <title>Draft genome sequence of Kocuria indica DP-K7, a methyl red degrading Actinobacterium.</title>
        <authorList>
            <person name="Kumaran S."/>
            <person name="Tischler D."/>
            <person name="Ngo A.C.R."/>
            <person name="Schultes F."/>
        </authorList>
    </citation>
    <scope>NUCLEOTIDE SEQUENCE [LARGE SCALE GENOMIC DNA]</scope>
    <source>
        <strain evidence="6 7">DP-K7</strain>
    </source>
</reference>
<accession>A0A6N9R201</accession>
<comment type="subunit">
    <text evidence="4">The methyltransferase is composed of M and S polypeptides.</text>
</comment>
<dbReference type="PANTHER" id="PTHR43140:SF1">
    <property type="entry name" value="TYPE I RESTRICTION ENZYME ECOKI SPECIFICITY SUBUNIT"/>
    <property type="match status" value="1"/>
</dbReference>
<dbReference type="CDD" id="cd16961">
    <property type="entry name" value="RMtype1_S_TRD-CR_like"/>
    <property type="match status" value="1"/>
</dbReference>
<dbReference type="GO" id="GO:0009307">
    <property type="term" value="P:DNA restriction-modification system"/>
    <property type="evidence" value="ECO:0007669"/>
    <property type="project" value="UniProtKB-KW"/>
</dbReference>
<dbReference type="InterPro" id="IPR000055">
    <property type="entry name" value="Restrct_endonuc_typeI_TRD"/>
</dbReference>
<evidence type="ECO:0000313" key="7">
    <source>
        <dbReference type="Proteomes" id="UP000471026"/>
    </source>
</evidence>
<protein>
    <recommendedName>
        <fullName evidence="5">Type I restriction modification DNA specificity domain-containing protein</fullName>
    </recommendedName>
</protein>
<dbReference type="InterPro" id="IPR051212">
    <property type="entry name" value="Type-I_RE_S_subunit"/>
</dbReference>
<keyword evidence="2" id="KW-0680">Restriction system</keyword>
<evidence type="ECO:0000256" key="3">
    <source>
        <dbReference type="ARBA" id="ARBA00023125"/>
    </source>
</evidence>
<dbReference type="RefSeq" id="WP_162229968.1">
    <property type="nucleotide sequence ID" value="NZ_WMHZ01000014.1"/>
</dbReference>
<dbReference type="EMBL" id="WMHZ01000014">
    <property type="protein sequence ID" value="NDO78651.1"/>
    <property type="molecule type" value="Genomic_DNA"/>
</dbReference>
<organism evidence="6 7">
    <name type="scientific">Kocuria marina subsp. indica</name>
    <dbReference type="NCBI Taxonomy" id="1049583"/>
    <lineage>
        <taxon>Bacteria</taxon>
        <taxon>Bacillati</taxon>
        <taxon>Actinomycetota</taxon>
        <taxon>Actinomycetes</taxon>
        <taxon>Micrococcales</taxon>
        <taxon>Micrococcaceae</taxon>
        <taxon>Kocuria</taxon>
    </lineage>
</organism>
<evidence type="ECO:0000256" key="4">
    <source>
        <dbReference type="ARBA" id="ARBA00038652"/>
    </source>
</evidence>
<evidence type="ECO:0000259" key="5">
    <source>
        <dbReference type="Pfam" id="PF01420"/>
    </source>
</evidence>
<dbReference type="Gene3D" id="3.90.220.20">
    <property type="entry name" value="DNA methylase specificity domains"/>
    <property type="match status" value="3"/>
</dbReference>
<dbReference type="InterPro" id="IPR044946">
    <property type="entry name" value="Restrct_endonuc_typeI_TRD_sf"/>
</dbReference>
<feature type="domain" description="Type I restriction modification DNA specificity" evidence="5">
    <location>
        <begin position="255"/>
        <end position="355"/>
    </location>
</feature>
<dbReference type="AlphaFoldDB" id="A0A6N9R201"/>
<comment type="similarity">
    <text evidence="1">Belongs to the type-I restriction system S methylase family.</text>
</comment>
<evidence type="ECO:0000256" key="2">
    <source>
        <dbReference type="ARBA" id="ARBA00022747"/>
    </source>
</evidence>
<evidence type="ECO:0000313" key="6">
    <source>
        <dbReference type="EMBL" id="NDO78651.1"/>
    </source>
</evidence>
<dbReference type="PANTHER" id="PTHR43140">
    <property type="entry name" value="TYPE-1 RESTRICTION ENZYME ECOKI SPECIFICITY PROTEIN"/>
    <property type="match status" value="1"/>
</dbReference>
<keyword evidence="3" id="KW-0238">DNA-binding</keyword>
<dbReference type="Pfam" id="PF01420">
    <property type="entry name" value="Methylase_S"/>
    <property type="match status" value="1"/>
</dbReference>
<gene>
    <name evidence="6" type="ORF">GKZ75_10525</name>
</gene>
<proteinExistence type="inferred from homology"/>
<comment type="caution">
    <text evidence="6">The sequence shown here is derived from an EMBL/GenBank/DDBJ whole genome shotgun (WGS) entry which is preliminary data.</text>
</comment>
<dbReference type="SUPFAM" id="SSF116734">
    <property type="entry name" value="DNA methylase specificity domain"/>
    <property type="match status" value="2"/>
</dbReference>
<evidence type="ECO:0000256" key="1">
    <source>
        <dbReference type="ARBA" id="ARBA00010923"/>
    </source>
</evidence>
<sequence>MSHEQIPTPWKQVPLGRLFERQNRPPAPGAGVVTAFRDGKVMLRSRRRLEGFTEAIQEIGYQGIRKDDLVIHAMDGFAGAIGVSEDDGKSSPVYSALTPRVSASPRFYAYVLRNYAVTGLIQSLAQGIRERSTDFRWSTAKSVPVPVPSSDVQQQIADYLDHETAEIDAFIANLRDLIQLSMERAKKVADENLTQGIARENSIRTLLGRIIRINEGQVDPRLPQYQDMALIAPNHIQSRSGQIIGLESAVQQGAESGKYLATKGQVLYSKIRPALMKAAIAPVSCLCSADMYAIDGEEEWVSNAYLLEYLLSPEFENYAVTMSDRVAMPKLNRDTLNAAPISLPPLRLQGDIAARNQRNRSDVDNLVTEIETLIQLALERRAALITAVVTGQIDVTAKHKPAAEQLEDDVAQGLHREYA</sequence>
<dbReference type="GO" id="GO:0003677">
    <property type="term" value="F:DNA binding"/>
    <property type="evidence" value="ECO:0007669"/>
    <property type="project" value="UniProtKB-KW"/>
</dbReference>
<name>A0A6N9R201_9MICC</name>